<protein>
    <submittedName>
        <fullName evidence="6">Uncharacterized protein</fullName>
    </submittedName>
</protein>
<evidence type="ECO:0000256" key="4">
    <source>
        <dbReference type="ARBA" id="ARBA00022729"/>
    </source>
</evidence>
<keyword evidence="5" id="KW-0677">Repeat</keyword>
<evidence type="ECO:0000256" key="3">
    <source>
        <dbReference type="ARBA" id="ARBA00022614"/>
    </source>
</evidence>
<name>A0AAV2FWF5_9ROSI</name>
<dbReference type="InterPro" id="IPR051582">
    <property type="entry name" value="LRR_extensin-like_regulator"/>
</dbReference>
<proteinExistence type="predicted"/>
<evidence type="ECO:0000313" key="7">
    <source>
        <dbReference type="Proteomes" id="UP001497516"/>
    </source>
</evidence>
<keyword evidence="4" id="KW-0732">Signal</keyword>
<evidence type="ECO:0000313" key="6">
    <source>
        <dbReference type="EMBL" id="CAL1402708.1"/>
    </source>
</evidence>
<keyword evidence="7" id="KW-1185">Reference proteome</keyword>
<gene>
    <name evidence="6" type="ORF">LTRI10_LOCUS42691</name>
</gene>
<dbReference type="Proteomes" id="UP001497516">
    <property type="component" value="Chromosome 7"/>
</dbReference>
<reference evidence="6 7" key="1">
    <citation type="submission" date="2024-04" db="EMBL/GenBank/DDBJ databases">
        <authorList>
            <person name="Fracassetti M."/>
        </authorList>
    </citation>
    <scope>NUCLEOTIDE SEQUENCE [LARGE SCALE GENOMIC DNA]</scope>
</reference>
<dbReference type="PANTHER" id="PTHR32093">
    <property type="entry name" value="LEUCINE-RICH REPEAT EXTENSIN-LIKE PROTEIN 3-RELATED"/>
    <property type="match status" value="1"/>
</dbReference>
<keyword evidence="3" id="KW-0433">Leucine-rich repeat</keyword>
<evidence type="ECO:0000256" key="5">
    <source>
        <dbReference type="ARBA" id="ARBA00022737"/>
    </source>
</evidence>
<dbReference type="AlphaFoldDB" id="A0AAV2FWF5"/>
<dbReference type="GO" id="GO:0005576">
    <property type="term" value="C:extracellular region"/>
    <property type="evidence" value="ECO:0007669"/>
    <property type="project" value="UniProtKB-SubCell"/>
</dbReference>
<dbReference type="Gene3D" id="3.80.10.10">
    <property type="entry name" value="Ribonuclease Inhibitor"/>
    <property type="match status" value="1"/>
</dbReference>
<dbReference type="InterPro" id="IPR032675">
    <property type="entry name" value="LRR_dom_sf"/>
</dbReference>
<dbReference type="PANTHER" id="PTHR32093:SF115">
    <property type="entry name" value="LEUCINE-RICH REPEAT EXTENSIN-LIKE PROTEIN 2"/>
    <property type="match status" value="1"/>
</dbReference>
<keyword evidence="2" id="KW-0964">Secreted</keyword>
<dbReference type="SUPFAM" id="SSF52058">
    <property type="entry name" value="L domain-like"/>
    <property type="match status" value="1"/>
</dbReference>
<sequence length="98" mass="10803">MYRTSFLLPDFPNTRIRVLRFNNFEGSVPSQLFDKPLDALFLNDNRLRFGIPKNLRNSPVSVLVFVNNNLGGCIPGSIGKMGKTSEIGRDGGDEGGES</sequence>
<comment type="subcellular location">
    <subcellularLocation>
        <location evidence="1">Secreted</location>
    </subcellularLocation>
</comment>
<evidence type="ECO:0000256" key="2">
    <source>
        <dbReference type="ARBA" id="ARBA00022525"/>
    </source>
</evidence>
<dbReference type="EMBL" id="OZ034820">
    <property type="protein sequence ID" value="CAL1402708.1"/>
    <property type="molecule type" value="Genomic_DNA"/>
</dbReference>
<accession>A0AAV2FWF5</accession>
<evidence type="ECO:0000256" key="1">
    <source>
        <dbReference type="ARBA" id="ARBA00004613"/>
    </source>
</evidence>
<organism evidence="6 7">
    <name type="scientific">Linum trigynum</name>
    <dbReference type="NCBI Taxonomy" id="586398"/>
    <lineage>
        <taxon>Eukaryota</taxon>
        <taxon>Viridiplantae</taxon>
        <taxon>Streptophyta</taxon>
        <taxon>Embryophyta</taxon>
        <taxon>Tracheophyta</taxon>
        <taxon>Spermatophyta</taxon>
        <taxon>Magnoliopsida</taxon>
        <taxon>eudicotyledons</taxon>
        <taxon>Gunneridae</taxon>
        <taxon>Pentapetalae</taxon>
        <taxon>rosids</taxon>
        <taxon>fabids</taxon>
        <taxon>Malpighiales</taxon>
        <taxon>Linaceae</taxon>
        <taxon>Linum</taxon>
    </lineage>
</organism>